<reference evidence="1 2" key="1">
    <citation type="submission" date="2023-02" db="EMBL/GenBank/DDBJ databases">
        <title>LHISI_Scaffold_Assembly.</title>
        <authorList>
            <person name="Stuart O.P."/>
            <person name="Cleave R."/>
            <person name="Magrath M.J.L."/>
            <person name="Mikheyev A.S."/>
        </authorList>
    </citation>
    <scope>NUCLEOTIDE SEQUENCE [LARGE SCALE GENOMIC DNA]</scope>
    <source>
        <strain evidence="1">Daus_M_001</strain>
        <tissue evidence="1">Leg muscle</tissue>
    </source>
</reference>
<keyword evidence="2" id="KW-1185">Reference proteome</keyword>
<evidence type="ECO:0000313" key="2">
    <source>
        <dbReference type="Proteomes" id="UP001159363"/>
    </source>
</evidence>
<name>A0ABQ9GM48_9NEOP</name>
<evidence type="ECO:0000313" key="1">
    <source>
        <dbReference type="EMBL" id="KAJ8873082.1"/>
    </source>
</evidence>
<proteinExistence type="predicted"/>
<sequence>MYDFTVKNVESHLLEADFVAITTDLWTSVANTDFLRQNVVAVVRDNARNIVAGLELSPFNRTACLAHTLQEKFLEQQNQQLRSFQALCTTLKVLKTCQISAGVAYHRLIQEEPTR</sequence>
<dbReference type="Proteomes" id="UP001159363">
    <property type="component" value="Chromosome 10"/>
</dbReference>
<comment type="caution">
    <text evidence="1">The sequence shown here is derived from an EMBL/GenBank/DDBJ whole genome shotgun (WGS) entry which is preliminary data.</text>
</comment>
<dbReference type="EMBL" id="JARBHB010000011">
    <property type="protein sequence ID" value="KAJ8873082.1"/>
    <property type="molecule type" value="Genomic_DNA"/>
</dbReference>
<protein>
    <submittedName>
        <fullName evidence="1">Uncharacterized protein</fullName>
    </submittedName>
</protein>
<accession>A0ABQ9GM48</accession>
<organism evidence="1 2">
    <name type="scientific">Dryococelus australis</name>
    <dbReference type="NCBI Taxonomy" id="614101"/>
    <lineage>
        <taxon>Eukaryota</taxon>
        <taxon>Metazoa</taxon>
        <taxon>Ecdysozoa</taxon>
        <taxon>Arthropoda</taxon>
        <taxon>Hexapoda</taxon>
        <taxon>Insecta</taxon>
        <taxon>Pterygota</taxon>
        <taxon>Neoptera</taxon>
        <taxon>Polyneoptera</taxon>
        <taxon>Phasmatodea</taxon>
        <taxon>Verophasmatodea</taxon>
        <taxon>Anareolatae</taxon>
        <taxon>Phasmatidae</taxon>
        <taxon>Eurycanthinae</taxon>
        <taxon>Dryococelus</taxon>
    </lineage>
</organism>
<gene>
    <name evidence="1" type="ORF">PR048_026698</name>
</gene>